<dbReference type="GO" id="GO:0003677">
    <property type="term" value="F:DNA binding"/>
    <property type="evidence" value="ECO:0007669"/>
    <property type="project" value="UniProtKB-KW"/>
</dbReference>
<evidence type="ECO:0000259" key="3">
    <source>
        <dbReference type="SMART" id="SM00475"/>
    </source>
</evidence>
<dbReference type="GO" id="GO:0033567">
    <property type="term" value="P:DNA replication, Okazaki fragment processing"/>
    <property type="evidence" value="ECO:0007669"/>
    <property type="project" value="InterPro"/>
</dbReference>
<feature type="region of interest" description="Disordered" evidence="2">
    <location>
        <begin position="133"/>
        <end position="152"/>
    </location>
</feature>
<proteinExistence type="predicted"/>
<dbReference type="InterPro" id="IPR002562">
    <property type="entry name" value="3'-5'_exonuclease_dom"/>
</dbReference>
<feature type="compositionally biased region" description="Basic and acidic residues" evidence="2">
    <location>
        <begin position="133"/>
        <end position="147"/>
    </location>
</feature>
<dbReference type="InterPro" id="IPR002421">
    <property type="entry name" value="5-3_exonuclease"/>
</dbReference>
<dbReference type="GO" id="GO:0008408">
    <property type="term" value="F:3'-5' exonuclease activity"/>
    <property type="evidence" value="ECO:0007669"/>
    <property type="project" value="InterPro"/>
</dbReference>
<gene>
    <name evidence="4" type="ORF">METZ01_LOCUS486547</name>
</gene>
<dbReference type="PANTHER" id="PTHR42646">
    <property type="entry name" value="FLAP ENDONUCLEASE XNI"/>
    <property type="match status" value="1"/>
</dbReference>
<dbReference type="Gene3D" id="1.10.150.20">
    <property type="entry name" value="5' to 3' exonuclease, C-terminal subdomain"/>
    <property type="match status" value="1"/>
</dbReference>
<dbReference type="Pfam" id="PF01367">
    <property type="entry name" value="5_3_exonuc"/>
    <property type="match status" value="1"/>
</dbReference>
<dbReference type="GO" id="GO:0017108">
    <property type="term" value="F:5'-flap endonuclease activity"/>
    <property type="evidence" value="ECO:0007669"/>
    <property type="project" value="InterPro"/>
</dbReference>
<dbReference type="InterPro" id="IPR036397">
    <property type="entry name" value="RNaseH_sf"/>
</dbReference>
<dbReference type="Pfam" id="PF01612">
    <property type="entry name" value="DNA_pol_A_exo1"/>
    <property type="match status" value="1"/>
</dbReference>
<dbReference type="SUPFAM" id="SSF47807">
    <property type="entry name" value="5' to 3' exonuclease, C-terminal subdomain"/>
    <property type="match status" value="1"/>
</dbReference>
<evidence type="ECO:0000256" key="1">
    <source>
        <dbReference type="ARBA" id="ARBA00023125"/>
    </source>
</evidence>
<dbReference type="SUPFAM" id="SSF53098">
    <property type="entry name" value="Ribonuclease H-like"/>
    <property type="match status" value="1"/>
</dbReference>
<dbReference type="InterPro" id="IPR036279">
    <property type="entry name" value="5-3_exonuclease_C_sf"/>
</dbReference>
<feature type="non-terminal residue" evidence="4">
    <location>
        <position position="237"/>
    </location>
</feature>
<dbReference type="InterPro" id="IPR008918">
    <property type="entry name" value="HhH2"/>
</dbReference>
<dbReference type="SMART" id="SM00475">
    <property type="entry name" value="53EXOc"/>
    <property type="match status" value="1"/>
</dbReference>
<accession>A0A383CNS2</accession>
<dbReference type="InterPro" id="IPR020045">
    <property type="entry name" value="DNA_polI_H3TH"/>
</dbReference>
<feature type="domain" description="5'-3' exonuclease" evidence="3">
    <location>
        <begin position="2"/>
        <end position="106"/>
    </location>
</feature>
<evidence type="ECO:0000256" key="2">
    <source>
        <dbReference type="SAM" id="MobiDB-lite"/>
    </source>
</evidence>
<dbReference type="CDD" id="cd09898">
    <property type="entry name" value="H3TH_53EXO"/>
    <property type="match status" value="1"/>
</dbReference>
<dbReference type="InterPro" id="IPR012337">
    <property type="entry name" value="RNaseH-like_sf"/>
</dbReference>
<dbReference type="PANTHER" id="PTHR42646:SF2">
    <property type="entry name" value="5'-3' EXONUCLEASE FAMILY PROTEIN"/>
    <property type="match status" value="1"/>
</dbReference>
<evidence type="ECO:0000313" key="4">
    <source>
        <dbReference type="EMBL" id="SVE33693.1"/>
    </source>
</evidence>
<dbReference type="FunFam" id="1.10.150.20:FF:000003">
    <property type="entry name" value="DNA polymerase I"/>
    <property type="match status" value="1"/>
</dbReference>
<dbReference type="GO" id="GO:0008409">
    <property type="term" value="F:5'-3' exonuclease activity"/>
    <property type="evidence" value="ECO:0007669"/>
    <property type="project" value="InterPro"/>
</dbReference>
<sequence>MARIESEQVIEKFGVAPEKVIDVQALAGDPTDNVPGVRGIGIKTAAELINIYGDLDTLLERSSEIKQPKRRQALQDHADSARLSRELVSLKTDVSVSAELDSFALSPPVLDVVRPFLIRQDFKALLKRMERELGGRSDGGDSPKVESENETSYELVQTVDSLSKWVEAAMRAGIVAVDTETTSLDSMSADLVGVSLATNPGTACYIPVGHGEVSLLDRDGSEGTSVTKDKRNQIPIQ</sequence>
<keyword evidence="1" id="KW-0238">DNA-binding</keyword>
<reference evidence="4" key="1">
    <citation type="submission" date="2018-05" db="EMBL/GenBank/DDBJ databases">
        <authorList>
            <person name="Lanie J.A."/>
            <person name="Ng W.-L."/>
            <person name="Kazmierczak K.M."/>
            <person name="Andrzejewski T.M."/>
            <person name="Davidsen T.M."/>
            <person name="Wayne K.J."/>
            <person name="Tettelin H."/>
            <person name="Glass J.I."/>
            <person name="Rusch D."/>
            <person name="Podicherti R."/>
            <person name="Tsui H.-C.T."/>
            <person name="Winkler M.E."/>
        </authorList>
    </citation>
    <scope>NUCLEOTIDE SEQUENCE</scope>
</reference>
<organism evidence="4">
    <name type="scientific">marine metagenome</name>
    <dbReference type="NCBI Taxonomy" id="408172"/>
    <lineage>
        <taxon>unclassified sequences</taxon>
        <taxon>metagenomes</taxon>
        <taxon>ecological metagenomes</taxon>
    </lineage>
</organism>
<dbReference type="Gene3D" id="3.30.420.10">
    <property type="entry name" value="Ribonuclease H-like superfamily/Ribonuclease H"/>
    <property type="match status" value="1"/>
</dbReference>
<protein>
    <recommendedName>
        <fullName evidence="3">5'-3' exonuclease domain-containing protein</fullName>
    </recommendedName>
</protein>
<dbReference type="SMART" id="SM00279">
    <property type="entry name" value="HhH2"/>
    <property type="match status" value="1"/>
</dbReference>
<dbReference type="AlphaFoldDB" id="A0A383CNS2"/>
<dbReference type="InterPro" id="IPR038969">
    <property type="entry name" value="FEN"/>
</dbReference>
<name>A0A383CNS2_9ZZZZ</name>
<dbReference type="EMBL" id="UINC01210292">
    <property type="protein sequence ID" value="SVE33693.1"/>
    <property type="molecule type" value="Genomic_DNA"/>
</dbReference>
<feature type="region of interest" description="Disordered" evidence="2">
    <location>
        <begin position="217"/>
        <end position="237"/>
    </location>
</feature>